<gene>
    <name evidence="3" type="ORF">DRW07_02060</name>
</gene>
<proteinExistence type="predicted"/>
<dbReference type="CDD" id="cd02440">
    <property type="entry name" value="AdoMet_MTases"/>
    <property type="match status" value="1"/>
</dbReference>
<comment type="caution">
    <text evidence="3">The sequence shown here is derived from an EMBL/GenBank/DDBJ whole genome shotgun (WGS) entry which is preliminary data.</text>
</comment>
<evidence type="ECO:0000259" key="2">
    <source>
        <dbReference type="Pfam" id="PF13649"/>
    </source>
</evidence>
<dbReference type="EMBL" id="RPOK01000001">
    <property type="protein sequence ID" value="RPJ68215.1"/>
    <property type="molecule type" value="Genomic_DNA"/>
</dbReference>
<keyword evidence="3" id="KW-0489">Methyltransferase</keyword>
<keyword evidence="4" id="KW-1185">Reference proteome</keyword>
<dbReference type="Proteomes" id="UP000275281">
    <property type="component" value="Unassembled WGS sequence"/>
</dbReference>
<reference evidence="3 4" key="1">
    <citation type="submission" date="2018-11" db="EMBL/GenBank/DDBJ databases">
        <authorList>
            <person name="Ye M.-Q."/>
            <person name="Du Z.-J."/>
        </authorList>
    </citation>
    <scope>NUCLEOTIDE SEQUENCE [LARGE SCALE GENOMIC DNA]</scope>
    <source>
        <strain evidence="3 4">U0105</strain>
    </source>
</reference>
<sequence>MYKELNGATAKPKLWNCYTADKLWTDAYIAKQMLSFHLNPEINAASRSFDFINRSVTWMIEEFKLGEESKVIDFGCGPGLYTHRFKQRGIGKVVGVDFSQSSLGYAKEQAQKEALAIEYHLANYLDFESDNKYDLITLVMCDFCALSPLQRGHLLKKFKSMLEPNGIIVLDVFTASRFEGLQENITLEKDYMGGFWSANDYWCIHTSHGYADEKVWLDKFEVIEKGKQWAVYNWLQHFSQESLRTEIESHGFTIESFYKDLCGTPHGDADEMAVVIKES</sequence>
<dbReference type="InterPro" id="IPR029063">
    <property type="entry name" value="SAM-dependent_MTases_sf"/>
</dbReference>
<keyword evidence="1 3" id="KW-0808">Transferase</keyword>
<dbReference type="GO" id="GO:0032259">
    <property type="term" value="P:methylation"/>
    <property type="evidence" value="ECO:0007669"/>
    <property type="project" value="UniProtKB-KW"/>
</dbReference>
<dbReference type="PANTHER" id="PTHR43861">
    <property type="entry name" value="TRANS-ACONITATE 2-METHYLTRANSFERASE-RELATED"/>
    <property type="match status" value="1"/>
</dbReference>
<name>A0A3N5YEL0_9ALTE</name>
<dbReference type="InterPro" id="IPR041698">
    <property type="entry name" value="Methyltransf_25"/>
</dbReference>
<evidence type="ECO:0000313" key="4">
    <source>
        <dbReference type="Proteomes" id="UP000275281"/>
    </source>
</evidence>
<dbReference type="PANTHER" id="PTHR43861:SF3">
    <property type="entry name" value="PUTATIVE (AFU_ORTHOLOGUE AFUA_2G14390)-RELATED"/>
    <property type="match status" value="1"/>
</dbReference>
<evidence type="ECO:0000256" key="1">
    <source>
        <dbReference type="ARBA" id="ARBA00022679"/>
    </source>
</evidence>
<dbReference type="Gene3D" id="3.40.50.150">
    <property type="entry name" value="Vaccinia Virus protein VP39"/>
    <property type="match status" value="1"/>
</dbReference>
<dbReference type="RefSeq" id="WP_124026217.1">
    <property type="nucleotide sequence ID" value="NZ_JBHRSN010000005.1"/>
</dbReference>
<evidence type="ECO:0000313" key="3">
    <source>
        <dbReference type="EMBL" id="RPJ68215.1"/>
    </source>
</evidence>
<dbReference type="Pfam" id="PF13649">
    <property type="entry name" value="Methyltransf_25"/>
    <property type="match status" value="1"/>
</dbReference>
<dbReference type="SUPFAM" id="SSF53335">
    <property type="entry name" value="S-adenosyl-L-methionine-dependent methyltransferases"/>
    <property type="match status" value="1"/>
</dbReference>
<dbReference type="AlphaFoldDB" id="A0A3N5YEL0"/>
<feature type="domain" description="Methyltransferase" evidence="2">
    <location>
        <begin position="71"/>
        <end position="166"/>
    </location>
</feature>
<protein>
    <submittedName>
        <fullName evidence="3">Class I SAM-dependent methyltransferase</fullName>
    </submittedName>
</protein>
<accession>A0A3N5YEL0</accession>
<dbReference type="GO" id="GO:0008168">
    <property type="term" value="F:methyltransferase activity"/>
    <property type="evidence" value="ECO:0007669"/>
    <property type="project" value="UniProtKB-KW"/>
</dbReference>
<dbReference type="OrthoDB" id="9760689at2"/>
<organism evidence="3 4">
    <name type="scientific">Alteromonas sediminis</name>
    <dbReference type="NCBI Taxonomy" id="2259342"/>
    <lineage>
        <taxon>Bacteria</taxon>
        <taxon>Pseudomonadati</taxon>
        <taxon>Pseudomonadota</taxon>
        <taxon>Gammaproteobacteria</taxon>
        <taxon>Alteromonadales</taxon>
        <taxon>Alteromonadaceae</taxon>
        <taxon>Alteromonas/Salinimonas group</taxon>
        <taxon>Alteromonas</taxon>
    </lineage>
</organism>